<keyword evidence="3" id="KW-0436">Ligase</keyword>
<dbReference type="InterPro" id="IPR020845">
    <property type="entry name" value="AMP-binding_CS"/>
</dbReference>
<name>A0A1Y1ZCV9_9PLEO</name>
<evidence type="ECO:0000256" key="3">
    <source>
        <dbReference type="ARBA" id="ARBA00022598"/>
    </source>
</evidence>
<dbReference type="Gene3D" id="3.30.300.30">
    <property type="match status" value="1"/>
</dbReference>
<dbReference type="PANTHER" id="PTHR45527">
    <property type="entry name" value="NONRIBOSOMAL PEPTIDE SYNTHETASE"/>
    <property type="match status" value="1"/>
</dbReference>
<organism evidence="7 8">
    <name type="scientific">Clohesyomyces aquaticus</name>
    <dbReference type="NCBI Taxonomy" id="1231657"/>
    <lineage>
        <taxon>Eukaryota</taxon>
        <taxon>Fungi</taxon>
        <taxon>Dikarya</taxon>
        <taxon>Ascomycota</taxon>
        <taxon>Pezizomycotina</taxon>
        <taxon>Dothideomycetes</taxon>
        <taxon>Pleosporomycetidae</taxon>
        <taxon>Pleosporales</taxon>
        <taxon>Lindgomycetaceae</taxon>
        <taxon>Clohesyomyces</taxon>
    </lineage>
</organism>
<dbReference type="GO" id="GO:0005737">
    <property type="term" value="C:cytoplasm"/>
    <property type="evidence" value="ECO:0007669"/>
    <property type="project" value="TreeGrafter"/>
</dbReference>
<keyword evidence="8" id="KW-1185">Reference proteome</keyword>
<dbReference type="Proteomes" id="UP000193144">
    <property type="component" value="Unassembled WGS sequence"/>
</dbReference>
<feature type="domain" description="Carrier" evidence="6">
    <location>
        <begin position="1328"/>
        <end position="1401"/>
    </location>
</feature>
<proteinExistence type="inferred from homology"/>
<dbReference type="CDD" id="cd05918">
    <property type="entry name" value="A_NRPS_SidN3_like"/>
    <property type="match status" value="1"/>
</dbReference>
<dbReference type="InterPro" id="IPR036736">
    <property type="entry name" value="ACP-like_sf"/>
</dbReference>
<evidence type="ECO:0000313" key="7">
    <source>
        <dbReference type="EMBL" id="ORY07645.1"/>
    </source>
</evidence>
<dbReference type="GO" id="GO:0044550">
    <property type="term" value="P:secondary metabolite biosynthetic process"/>
    <property type="evidence" value="ECO:0007669"/>
    <property type="project" value="TreeGrafter"/>
</dbReference>
<gene>
    <name evidence="7" type="ORF">BCR34DRAFT_603796</name>
</gene>
<feature type="region of interest" description="Disordered" evidence="5">
    <location>
        <begin position="1"/>
        <end position="22"/>
    </location>
</feature>
<evidence type="ECO:0000256" key="1">
    <source>
        <dbReference type="ARBA" id="ARBA00022450"/>
    </source>
</evidence>
<dbReference type="InterPro" id="IPR020806">
    <property type="entry name" value="PKS_PP-bd"/>
</dbReference>
<dbReference type="GO" id="GO:0043041">
    <property type="term" value="P:amino acid activation for nonribosomal peptide biosynthetic process"/>
    <property type="evidence" value="ECO:0007669"/>
    <property type="project" value="TreeGrafter"/>
</dbReference>
<dbReference type="FunFam" id="3.30.300.30:FF:000015">
    <property type="entry name" value="Nonribosomal peptide synthase SidD"/>
    <property type="match status" value="1"/>
</dbReference>
<evidence type="ECO:0000256" key="5">
    <source>
        <dbReference type="SAM" id="MobiDB-lite"/>
    </source>
</evidence>
<reference evidence="7 8" key="1">
    <citation type="submission" date="2016-07" db="EMBL/GenBank/DDBJ databases">
        <title>Pervasive Adenine N6-methylation of Active Genes in Fungi.</title>
        <authorList>
            <consortium name="DOE Joint Genome Institute"/>
            <person name="Mondo S.J."/>
            <person name="Dannebaum R.O."/>
            <person name="Kuo R.C."/>
            <person name="Labutti K."/>
            <person name="Haridas S."/>
            <person name="Kuo A."/>
            <person name="Salamov A."/>
            <person name="Ahrendt S.R."/>
            <person name="Lipzen A."/>
            <person name="Sullivan W."/>
            <person name="Andreopoulos W.B."/>
            <person name="Clum A."/>
            <person name="Lindquist E."/>
            <person name="Daum C."/>
            <person name="Ramamoorthy G.K."/>
            <person name="Gryganskyi A."/>
            <person name="Culley D."/>
            <person name="Magnuson J.K."/>
            <person name="James T.Y."/>
            <person name="O'Malley M.A."/>
            <person name="Stajich J.E."/>
            <person name="Spatafora J.W."/>
            <person name="Visel A."/>
            <person name="Grigoriev I.V."/>
        </authorList>
    </citation>
    <scope>NUCLEOTIDE SEQUENCE [LARGE SCALE GENOMIC DNA]</scope>
    <source>
        <strain evidence="7 8">CBS 115471</strain>
    </source>
</reference>
<dbReference type="InterPro" id="IPR042099">
    <property type="entry name" value="ANL_N_sf"/>
</dbReference>
<keyword evidence="1" id="KW-0596">Phosphopantetheine</keyword>
<comment type="caution">
    <text evidence="7">The sequence shown here is derived from an EMBL/GenBank/DDBJ whole genome shotgun (WGS) entry which is preliminary data.</text>
</comment>
<dbReference type="InterPro" id="IPR001242">
    <property type="entry name" value="Condensation_dom"/>
</dbReference>
<evidence type="ECO:0000256" key="2">
    <source>
        <dbReference type="ARBA" id="ARBA00022553"/>
    </source>
</evidence>
<dbReference type="InterPro" id="IPR009081">
    <property type="entry name" value="PP-bd_ACP"/>
</dbReference>
<dbReference type="Gene3D" id="3.40.50.12780">
    <property type="entry name" value="N-terminal domain of ligase-like"/>
    <property type="match status" value="1"/>
</dbReference>
<dbReference type="PROSITE" id="PS00012">
    <property type="entry name" value="PHOSPHOPANTETHEINE"/>
    <property type="match status" value="1"/>
</dbReference>
<dbReference type="SUPFAM" id="SSF47336">
    <property type="entry name" value="ACP-like"/>
    <property type="match status" value="2"/>
</dbReference>
<protein>
    <submittedName>
        <fullName evidence="7">Nonribosomal peptide synthetase-like protein</fullName>
    </submittedName>
</protein>
<dbReference type="GO" id="GO:0016874">
    <property type="term" value="F:ligase activity"/>
    <property type="evidence" value="ECO:0007669"/>
    <property type="project" value="UniProtKB-KW"/>
</dbReference>
<dbReference type="Gene3D" id="1.10.1200.10">
    <property type="entry name" value="ACP-like"/>
    <property type="match status" value="2"/>
</dbReference>
<accession>A0A1Y1ZCV9</accession>
<dbReference type="NCBIfam" id="TIGR01733">
    <property type="entry name" value="AA-adenyl-dom"/>
    <property type="match status" value="1"/>
</dbReference>
<dbReference type="SUPFAM" id="SSF56801">
    <property type="entry name" value="Acetyl-CoA synthetase-like"/>
    <property type="match status" value="1"/>
</dbReference>
<dbReference type="FunFam" id="3.30.559.30:FF:000003">
    <property type="entry name" value="Nonribosomal peptide synthase SidD"/>
    <property type="match status" value="1"/>
</dbReference>
<dbReference type="PANTHER" id="PTHR45527:SF3">
    <property type="entry name" value="SIDEROPHORE SYNTHETASE (EUROFUNG)"/>
    <property type="match status" value="1"/>
</dbReference>
<dbReference type="InterPro" id="IPR000873">
    <property type="entry name" value="AMP-dep_synth/lig_dom"/>
</dbReference>
<keyword evidence="2" id="KW-0597">Phosphoprotein</keyword>
<dbReference type="InterPro" id="IPR023213">
    <property type="entry name" value="CAT-like_dom_sf"/>
</dbReference>
<dbReference type="PROSITE" id="PS50075">
    <property type="entry name" value="CARRIER"/>
    <property type="match status" value="2"/>
</dbReference>
<feature type="region of interest" description="Disordered" evidence="5">
    <location>
        <begin position="737"/>
        <end position="756"/>
    </location>
</feature>
<dbReference type="Gene3D" id="3.30.559.10">
    <property type="entry name" value="Chloramphenicol acetyltransferase-like domain"/>
    <property type="match status" value="2"/>
</dbReference>
<dbReference type="Pfam" id="PF00501">
    <property type="entry name" value="AMP-binding"/>
    <property type="match status" value="1"/>
</dbReference>
<dbReference type="FunFam" id="3.40.50.12780:FF:000014">
    <property type="entry name" value="Nonribosomal peptide synthetase 1"/>
    <property type="match status" value="1"/>
</dbReference>
<dbReference type="EMBL" id="MCFA01000107">
    <property type="protein sequence ID" value="ORY07645.1"/>
    <property type="molecule type" value="Genomic_DNA"/>
</dbReference>
<dbReference type="InterPro" id="IPR010071">
    <property type="entry name" value="AA_adenyl_dom"/>
</dbReference>
<feature type="domain" description="Carrier" evidence="6">
    <location>
        <begin position="754"/>
        <end position="829"/>
    </location>
</feature>
<dbReference type="STRING" id="1231657.A0A1Y1ZCV9"/>
<dbReference type="Gene3D" id="3.30.559.30">
    <property type="entry name" value="Nonribosomal peptide synthetase, condensation domain"/>
    <property type="match status" value="2"/>
</dbReference>
<dbReference type="SMART" id="SM00823">
    <property type="entry name" value="PKS_PP"/>
    <property type="match status" value="2"/>
</dbReference>
<dbReference type="PROSITE" id="PS00455">
    <property type="entry name" value="AMP_BINDING"/>
    <property type="match status" value="1"/>
</dbReference>
<evidence type="ECO:0000256" key="4">
    <source>
        <dbReference type="ARBA" id="ARBA00029454"/>
    </source>
</evidence>
<comment type="similarity">
    <text evidence="4">Belongs to the NRP synthetase family.</text>
</comment>
<dbReference type="CDD" id="cd19542">
    <property type="entry name" value="CT_NRPS-like"/>
    <property type="match status" value="1"/>
</dbReference>
<evidence type="ECO:0000313" key="8">
    <source>
        <dbReference type="Proteomes" id="UP000193144"/>
    </source>
</evidence>
<dbReference type="InterPro" id="IPR045851">
    <property type="entry name" value="AMP-bd_C_sf"/>
</dbReference>
<evidence type="ECO:0000259" key="6">
    <source>
        <dbReference type="PROSITE" id="PS50075"/>
    </source>
</evidence>
<dbReference type="OrthoDB" id="416786at2759"/>
<dbReference type="GO" id="GO:0031177">
    <property type="term" value="F:phosphopantetheine binding"/>
    <property type="evidence" value="ECO:0007669"/>
    <property type="project" value="InterPro"/>
</dbReference>
<dbReference type="CDD" id="cd19545">
    <property type="entry name" value="FUM14_C_NRPS-like"/>
    <property type="match status" value="1"/>
</dbReference>
<dbReference type="SUPFAM" id="SSF52777">
    <property type="entry name" value="CoA-dependent acyltransferases"/>
    <property type="match status" value="4"/>
</dbReference>
<dbReference type="Pfam" id="PF00550">
    <property type="entry name" value="PP-binding"/>
    <property type="match status" value="2"/>
</dbReference>
<dbReference type="InterPro" id="IPR006162">
    <property type="entry name" value="Ppantetheine_attach_site"/>
</dbReference>
<dbReference type="Pfam" id="PF00668">
    <property type="entry name" value="Condensation"/>
    <property type="match status" value="2"/>
</dbReference>
<sequence length="1851" mass="205093">MRLREDDVPAASRSKRQKFHSDRQWPEEGRIWKNEVSIPLPESTNRATALEAVLAAWVLLLYRYRGDSSPEFAWGPEGDDSTVREIFEANEIAHLKALYDVQESVRIQISKKRALRNHSSLVLVLADGPKDDSHFSVSIHFHAQQLHLRSHWTPPVMSEYQAESELMSFSTIIATVLRDPNTPIPQLVNTTATELEQIWKWNTPVPAHINRCLHDIIQDQCRSVPDKVAADSWDGTLTYAQVDRYSDELARNLLLLTNSPRSIIPLLFEKSRWTVVALLAVMKAGAAFALLDPAQPEGRLRTIVEQTSAELMITSESQAILASRITSATIVPISASKFSKLYQPFASQQPPTSLPAIPPSAPLYIQFTSGSTGKPKGVVISHSNYTSGAIPRADAVGYRSHSRCLDFASYAFDVSIDCMLCTLANGGTLCTPSDEKRINDLSGAIRDMQVNMAHMTPSVARVLGPDILPSLEILGLGGESVSASDAAHWGTKTKVVIAYGPSECTVGCTINNNVGGKQYTTIGKGVGASTWIVDPQNHDRLVPVGAVGELLVEGPVVGIGYLNEPVKTKEVYIENPKFLLAGAGTIPGRKGRLYKTGDLVRYDPDGRGEIVFVGRGDQQVKLRGQRIELAEIEHNMRKHLPTGTEVTMEVVKPGGTGEPILMAFLSERESHTPVRQDDVFATPSRTLRDSLQKMSDRLAADLPAYMVPASYIPLQKMPSLVSCKTDRKRLREIGSSMSRKDLSRFSSTQSTRQVPSTDMEKTLARLWVAVLGEDSDFGVNESFFAVGGDSLRAMKLVAATRDSGIALTVADVMLHPTISAMAAKAKPMAKTSQTEVAPFSLIGKMWGEEDARKEAAELCRVDPLSIEDVYPCTPLQEGLMALSVKFTDAYIAQRVVQLSNIDEAHALWRAFRRASRDSPILRTRVVNIPRRGLFQVVTKKDDDARTSSDLDSYLAQDRESLMELGDPLVRFGIVDVPGKSTAYLVLTIHHALYDGWSMPLIVERVNRAYQGLPTNRPSLFKDFIKYFVGLDRTELETYWKRRLECASPNQFPALPHSGYQARADSLLEHYITGSALKSGHTLATIIRGAWALTVSMYLGHSDIIFGETLTGRSVPISGIEEIEGPMITTIPLRIQVGAEVTVSRYLDQIHRDSVQQIQYEHFGLQHIRRLSPEARDACDLRTGIVLHPRTEGAQIEGESFSNLPASGLVPPNDEEAAKEALKFNTYALMLVCTLDARGFLVMASFDSRTVASGVLERMLRFFERVVGTMCKSPEDTLANVATLTAEEEHDALAIRPKGTPTQHSVGKNATKTRGIGIRHLKQHNEKFTPSEERLRILWSNILGIPEADISSSDSFFELGGDSIGCMRLVSEARLVNLNLTVAKIFQYRTLSPLAQIAEQSDSKAAPTIADVPFAALGETKTFFTPDTIRGLLENPAWGIENIYPARPLQEIAVNATVELPRYSVRYELIYMDGPIDTPRLFDACQKLMDHNEILRTVFLQISARCLGVVLERLECPTKEIAIPDGQDINDYTVKFCNDDIKRPEPHGTSFVAFNFLTSTSGASCLVFRVSHAQYDEICLPLLLHQLSALYAGGNIPKTEPFSKHINHVYLEKMQHSVPYWQNLLKDSSITILKPTTPLTTRNPTSMHRDFDISQRSKDITIATLPTAAWALCLARRLSTADIVFGEVVSGRNLDIPSADKIIGPCWQYIPVRIKFQPSWTYLDLLDAVQDQHVASSPHEGIGLSEIIEKCTDWDPKEVTWFDSVVHQATTGVETLDFGGVEARFETVYPHAETLREWKIQAFVEGSVMRIEIVTFEEWRGLAEGLLRDLEGIFEEFMGRCGEQIGLGGGEV</sequence>
<dbReference type="FunFam" id="1.10.1200.10:FF:000005">
    <property type="entry name" value="Nonribosomal peptide synthetase 1"/>
    <property type="match status" value="1"/>
</dbReference>
<feature type="compositionally biased region" description="Polar residues" evidence="5">
    <location>
        <begin position="744"/>
        <end position="756"/>
    </location>
</feature>